<proteinExistence type="predicted"/>
<dbReference type="EMBL" id="KL584710">
    <property type="protein sequence ID" value="KEQ72996.1"/>
    <property type="molecule type" value="Genomic_DNA"/>
</dbReference>
<protein>
    <submittedName>
        <fullName evidence="1">Uncharacterized protein</fullName>
    </submittedName>
</protein>
<dbReference type="Proteomes" id="UP000027730">
    <property type="component" value="Unassembled WGS sequence"/>
</dbReference>
<gene>
    <name evidence="1" type="ORF">M436DRAFT_64159</name>
</gene>
<evidence type="ECO:0000313" key="2">
    <source>
        <dbReference type="Proteomes" id="UP000027730"/>
    </source>
</evidence>
<name>A0A074XEF8_9PEZI</name>
<keyword evidence="2" id="KW-1185">Reference proteome</keyword>
<dbReference type="HOGENOM" id="CLU_1266647_0_0_1"/>
<reference evidence="1 2" key="1">
    <citation type="journal article" date="2014" name="BMC Genomics">
        <title>Genome sequencing of four Aureobasidium pullulans varieties: biotechnological potential, stress tolerance, and description of new species.</title>
        <authorList>
            <person name="Gostin Ar C."/>
            <person name="Ohm R.A."/>
            <person name="Kogej T."/>
            <person name="Sonjak S."/>
            <person name="Turk M."/>
            <person name="Zajc J."/>
            <person name="Zalar P."/>
            <person name="Grube M."/>
            <person name="Sun H."/>
            <person name="Han J."/>
            <person name="Sharma A."/>
            <person name="Chiniquy J."/>
            <person name="Ngan C.Y."/>
            <person name="Lipzen A."/>
            <person name="Barry K."/>
            <person name="Grigoriev I.V."/>
            <person name="Gunde-Cimerman N."/>
        </authorList>
    </citation>
    <scope>NUCLEOTIDE SEQUENCE [LARGE SCALE GENOMIC DNA]</scope>
    <source>
        <strain evidence="1 2">CBS 147.97</strain>
    </source>
</reference>
<dbReference type="AlphaFoldDB" id="A0A074XEF8"/>
<dbReference type="GeneID" id="25413649"/>
<sequence length="218" mass="25089">MYVASLHLTITTGTRHIRNHFLQISSTSMCSTHSEPLEEHVSLMSEPSQLLFNSIFQKEVKGRRPSQLPITSSTARLYQKTVSTRVELMCRQSLKRQLLGNNSIKRQLLRTITPGYHGMESSEQRMNALSTNSSLRPITLIDLYFVWESLQRVPSLQLKVAGLEYFAHDVWQKNTPSRGSIPGRCYQLFLCRRPETTTAVRVDIRRCCQRTKTEVMDD</sequence>
<accession>A0A074XEF8</accession>
<organism evidence="1 2">
    <name type="scientific">Aureobasidium namibiae CBS 147.97</name>
    <dbReference type="NCBI Taxonomy" id="1043004"/>
    <lineage>
        <taxon>Eukaryota</taxon>
        <taxon>Fungi</taxon>
        <taxon>Dikarya</taxon>
        <taxon>Ascomycota</taxon>
        <taxon>Pezizomycotina</taxon>
        <taxon>Dothideomycetes</taxon>
        <taxon>Dothideomycetidae</taxon>
        <taxon>Dothideales</taxon>
        <taxon>Saccotheciaceae</taxon>
        <taxon>Aureobasidium</taxon>
    </lineage>
</organism>
<dbReference type="RefSeq" id="XP_013427164.1">
    <property type="nucleotide sequence ID" value="XM_013571710.1"/>
</dbReference>
<evidence type="ECO:0000313" key="1">
    <source>
        <dbReference type="EMBL" id="KEQ72996.1"/>
    </source>
</evidence>